<dbReference type="PROSITE" id="PS00178">
    <property type="entry name" value="AA_TRNA_LIGASE_I"/>
    <property type="match status" value="1"/>
</dbReference>
<evidence type="ECO:0000256" key="11">
    <source>
        <dbReference type="ARBA" id="ARBA00023274"/>
    </source>
</evidence>
<evidence type="ECO:0000256" key="1">
    <source>
        <dbReference type="ARBA" id="ARBA00004305"/>
    </source>
</evidence>
<keyword evidence="10" id="KW-0030">Aminoacyl-tRNA synthetase</keyword>
<comment type="subcellular location">
    <subcellularLocation>
        <location evidence="1">Mitochondrion matrix</location>
    </subcellularLocation>
</comment>
<dbReference type="SUPFAM" id="SSF52374">
    <property type="entry name" value="Nucleotidylyl transferase"/>
    <property type="match status" value="1"/>
</dbReference>
<dbReference type="FunFam" id="3.40.50.620:FF:000082">
    <property type="entry name" value="MSW1p Mitochondrial tryptophanyl-tRNA synthetase"/>
    <property type="match status" value="1"/>
</dbReference>
<dbReference type="CDD" id="cd00806">
    <property type="entry name" value="TrpRS_core"/>
    <property type="match status" value="1"/>
</dbReference>
<dbReference type="InterPro" id="IPR001412">
    <property type="entry name" value="aa-tRNA-synth_I_CS"/>
</dbReference>
<gene>
    <name evidence="20" type="ORF">B0T14DRAFT_535882</name>
</gene>
<dbReference type="Pfam" id="PF08698">
    <property type="entry name" value="Fcf2"/>
    <property type="match status" value="1"/>
</dbReference>
<evidence type="ECO:0000259" key="19">
    <source>
        <dbReference type="SMART" id="SM01403"/>
    </source>
</evidence>
<dbReference type="InterPro" id="IPR027486">
    <property type="entry name" value="Ribosomal_uS10_dom"/>
</dbReference>
<evidence type="ECO:0000313" key="21">
    <source>
        <dbReference type="Proteomes" id="UP001175000"/>
    </source>
</evidence>
<dbReference type="SUPFAM" id="SSF54999">
    <property type="entry name" value="Ribosomal protein S10"/>
    <property type="match status" value="1"/>
</dbReference>
<evidence type="ECO:0000256" key="14">
    <source>
        <dbReference type="ARBA" id="ARBA00042916"/>
    </source>
</evidence>
<dbReference type="FunFam" id="1.10.240.10:FF:000002">
    <property type="entry name" value="Tryptophan--tRNA ligase"/>
    <property type="match status" value="1"/>
</dbReference>
<dbReference type="InterPro" id="IPR001848">
    <property type="entry name" value="Ribosomal_uS10"/>
</dbReference>
<dbReference type="HAMAP" id="MF_00140_B">
    <property type="entry name" value="Trp_tRNA_synth_B"/>
    <property type="match status" value="1"/>
</dbReference>
<evidence type="ECO:0000256" key="3">
    <source>
        <dbReference type="ARBA" id="ARBA00007102"/>
    </source>
</evidence>
<dbReference type="PANTHER" id="PTHR43766:SF1">
    <property type="entry name" value="TRYPTOPHAN--TRNA LIGASE, MITOCHONDRIAL"/>
    <property type="match status" value="1"/>
</dbReference>
<evidence type="ECO:0000256" key="6">
    <source>
        <dbReference type="ARBA" id="ARBA00022741"/>
    </source>
</evidence>
<dbReference type="Gene3D" id="1.10.240.10">
    <property type="entry name" value="Tyrosyl-Transfer RNA Synthetase"/>
    <property type="match status" value="1"/>
</dbReference>
<dbReference type="InterPro" id="IPR002305">
    <property type="entry name" value="aa-tRNA-synth_Ic"/>
</dbReference>
<dbReference type="FunFam" id="3.30.70.600:FF:000003">
    <property type="entry name" value="30S ribosomal protein S10"/>
    <property type="match status" value="1"/>
</dbReference>
<evidence type="ECO:0000256" key="2">
    <source>
        <dbReference type="ARBA" id="ARBA00005594"/>
    </source>
</evidence>
<name>A0AA40C2R2_9PEZI</name>
<dbReference type="GO" id="GO:0005759">
    <property type="term" value="C:mitochondrial matrix"/>
    <property type="evidence" value="ECO:0007669"/>
    <property type="project" value="UniProtKB-SubCell"/>
</dbReference>
<comment type="catalytic activity">
    <reaction evidence="15">
        <text>tRNA(Trp) + L-tryptophan + ATP = L-tryptophyl-tRNA(Trp) + AMP + diphosphate + H(+)</text>
        <dbReference type="Rhea" id="RHEA:24080"/>
        <dbReference type="Rhea" id="RHEA-COMP:9671"/>
        <dbReference type="Rhea" id="RHEA-COMP:9705"/>
        <dbReference type="ChEBI" id="CHEBI:15378"/>
        <dbReference type="ChEBI" id="CHEBI:30616"/>
        <dbReference type="ChEBI" id="CHEBI:33019"/>
        <dbReference type="ChEBI" id="CHEBI:57912"/>
        <dbReference type="ChEBI" id="CHEBI:78442"/>
        <dbReference type="ChEBI" id="CHEBI:78535"/>
        <dbReference type="ChEBI" id="CHEBI:456215"/>
        <dbReference type="EC" id="6.1.1.2"/>
    </reaction>
</comment>
<dbReference type="PANTHER" id="PTHR43766">
    <property type="entry name" value="TRYPTOPHAN--TRNA LIGASE, MITOCHONDRIAL"/>
    <property type="match status" value="1"/>
</dbReference>
<evidence type="ECO:0000256" key="10">
    <source>
        <dbReference type="ARBA" id="ARBA00023146"/>
    </source>
</evidence>
<dbReference type="GO" id="GO:0004830">
    <property type="term" value="F:tryptophan-tRNA ligase activity"/>
    <property type="evidence" value="ECO:0007669"/>
    <property type="project" value="UniProtKB-EC"/>
</dbReference>
<organism evidence="20 21">
    <name type="scientific">Immersiella caudata</name>
    <dbReference type="NCBI Taxonomy" id="314043"/>
    <lineage>
        <taxon>Eukaryota</taxon>
        <taxon>Fungi</taxon>
        <taxon>Dikarya</taxon>
        <taxon>Ascomycota</taxon>
        <taxon>Pezizomycotina</taxon>
        <taxon>Sordariomycetes</taxon>
        <taxon>Sordariomycetidae</taxon>
        <taxon>Sordariales</taxon>
        <taxon>Lasiosphaeriaceae</taxon>
        <taxon>Immersiella</taxon>
    </lineage>
</organism>
<protein>
    <recommendedName>
        <fullName evidence="13">Small ribosomal subunit protein uS10m</fullName>
        <ecNumber evidence="4">6.1.1.2</ecNumber>
    </recommendedName>
    <alternativeName>
        <fullName evidence="14">37S ribosomal protein S10, mitochondrial</fullName>
    </alternativeName>
    <alternativeName>
        <fullName evidence="17">Mitochondrial ribosomal small subunit protein 10</fullName>
    </alternativeName>
    <alternativeName>
        <fullName evidence="16">Tryptophan--tRNA ligase, mitochondrial</fullName>
    </alternativeName>
    <alternativeName>
        <fullName evidence="12">Tryptophanyl-tRNA synthetase</fullName>
    </alternativeName>
</protein>
<dbReference type="InterPro" id="IPR014810">
    <property type="entry name" value="Fcf2_C"/>
</dbReference>
<dbReference type="InterPro" id="IPR002306">
    <property type="entry name" value="Trp-tRNA-ligase"/>
</dbReference>
<keyword evidence="7" id="KW-0067">ATP-binding</keyword>
<comment type="similarity">
    <text evidence="2">Belongs to the class-I aminoacyl-tRNA synthetase family.</text>
</comment>
<dbReference type="GO" id="GO:0070183">
    <property type="term" value="P:mitochondrial tryptophanyl-tRNA aminoacylation"/>
    <property type="evidence" value="ECO:0007669"/>
    <property type="project" value="TreeGrafter"/>
</dbReference>
<dbReference type="PRINTS" id="PR01039">
    <property type="entry name" value="TRNASYNTHTRP"/>
</dbReference>
<dbReference type="Gene3D" id="3.30.70.600">
    <property type="entry name" value="Ribosomal protein S10 domain"/>
    <property type="match status" value="1"/>
</dbReference>
<evidence type="ECO:0000256" key="8">
    <source>
        <dbReference type="ARBA" id="ARBA00022917"/>
    </source>
</evidence>
<comment type="caution">
    <text evidence="20">The sequence shown here is derived from an EMBL/GenBank/DDBJ whole genome shotgun (WGS) entry which is preliminary data.</text>
</comment>
<dbReference type="SMART" id="SM01403">
    <property type="entry name" value="Ribosomal_S10"/>
    <property type="match status" value="1"/>
</dbReference>
<reference evidence="20" key="1">
    <citation type="submission" date="2023-06" db="EMBL/GenBank/DDBJ databases">
        <title>Genome-scale phylogeny and comparative genomics of the fungal order Sordariales.</title>
        <authorList>
            <consortium name="Lawrence Berkeley National Laboratory"/>
            <person name="Hensen N."/>
            <person name="Bonometti L."/>
            <person name="Westerberg I."/>
            <person name="Brannstrom I.O."/>
            <person name="Guillou S."/>
            <person name="Cros-Aarteil S."/>
            <person name="Calhoun S."/>
            <person name="Haridas S."/>
            <person name="Kuo A."/>
            <person name="Mondo S."/>
            <person name="Pangilinan J."/>
            <person name="Riley R."/>
            <person name="Labutti K."/>
            <person name="Andreopoulos B."/>
            <person name="Lipzen A."/>
            <person name="Chen C."/>
            <person name="Yanf M."/>
            <person name="Daum C."/>
            <person name="Ng V."/>
            <person name="Clum A."/>
            <person name="Steindorff A."/>
            <person name="Ohm R."/>
            <person name="Martin F."/>
            <person name="Silar P."/>
            <person name="Natvig D."/>
            <person name="Lalanne C."/>
            <person name="Gautier V."/>
            <person name="Ament-Velasquez S.L."/>
            <person name="Kruys A."/>
            <person name="Hutchinson M.I."/>
            <person name="Powell A.J."/>
            <person name="Barry K."/>
            <person name="Miller A.N."/>
            <person name="Grigoriev I.V."/>
            <person name="Debuchy R."/>
            <person name="Gladieux P."/>
            <person name="Thoren M.H."/>
            <person name="Johannesson H."/>
        </authorList>
    </citation>
    <scope>NUCLEOTIDE SEQUENCE</scope>
    <source>
        <strain evidence="20">CBS 606.72</strain>
    </source>
</reference>
<dbReference type="Proteomes" id="UP001175000">
    <property type="component" value="Unassembled WGS sequence"/>
</dbReference>
<comment type="similarity">
    <text evidence="3">Belongs to the universal ribosomal protein uS10 family.</text>
</comment>
<dbReference type="GO" id="GO:0003735">
    <property type="term" value="F:structural constituent of ribosome"/>
    <property type="evidence" value="ECO:0007669"/>
    <property type="project" value="InterPro"/>
</dbReference>
<evidence type="ECO:0000256" key="13">
    <source>
        <dbReference type="ARBA" id="ARBA00035261"/>
    </source>
</evidence>
<accession>A0AA40C2R2</accession>
<keyword evidence="11" id="KW-0687">Ribonucleoprotein</keyword>
<dbReference type="Gene3D" id="3.40.50.620">
    <property type="entry name" value="HUPs"/>
    <property type="match status" value="1"/>
</dbReference>
<evidence type="ECO:0000313" key="20">
    <source>
        <dbReference type="EMBL" id="KAK0622865.1"/>
    </source>
</evidence>
<sequence length="751" mass="83584">MATTILGLPESEIDRLLSEAESRLAANGGSEQGQVVVSSVKAVATTATAPPLPTPAGVSSEKQTEKKADVSVRVPQLPQKKEKKENTGSDWFNMPRTNLTPELKRDLQVLRMRDVVAAGKQFFKKDNRKDHVPEFCQVGTIIAGATDGANHRLTRKEQKRTIVEEILELSTSVLPRHTATMSAPSLLRPMRPLLQGRLPLATARPAWSAIQTATTQLRTNATLARMPRSWETFWMAPLKREAKYGVPSCDLQLRSYSIRNLEFFCDFALRAAYYLGLAASGPIPLPRMTERWTVPRSHFIFKKSQENFSRTTLRRLIQIKDGHPKAVQAWLAFLEKHAYYGIGMKANVWEFSSIGVAKEMDKSAKTIGKVLDEKWADHMGHVKGLGGVEDLEEFMAREKMRVAGAKKIIFSGIQPTGIPHLGNYLGALKQWKHLQDTSDKADSLIYCIVDLHAITIPRHCKLLAQSKREMLAALLAIGLDPQRSTIFHQSAVPAHSELQWILSCTASTGYLSRMTQWKSKLQSQSLSLSPSETTTSNPALRHGLFSYPILQAADILTYRATHVPVGEDQSQHLEFARECVTNFNHTFGSNIFYPPKTILSPAKRVMSLLDPTRKMSKSDPNPKSTILVTDDQQTIKKKIRGAVTDSGNFVTYDPERRKGVANLLEILSHLREDGATPAQIAEEMKGEGLVVLKKAVIEAVDAELAPIREKYAELLANESYLKQVQRLGKEKALKKAASTMRMVRTAVGLDD</sequence>
<dbReference type="NCBIfam" id="TIGR00233">
    <property type="entry name" value="trpS"/>
    <property type="match status" value="1"/>
</dbReference>
<evidence type="ECO:0000256" key="7">
    <source>
        <dbReference type="ARBA" id="ARBA00022840"/>
    </source>
</evidence>
<dbReference type="Pfam" id="PF00338">
    <property type="entry name" value="Ribosomal_S10"/>
    <property type="match status" value="1"/>
</dbReference>
<dbReference type="InterPro" id="IPR050203">
    <property type="entry name" value="Trp-tRNA_synthetase"/>
</dbReference>
<dbReference type="InterPro" id="IPR014729">
    <property type="entry name" value="Rossmann-like_a/b/a_fold"/>
</dbReference>
<evidence type="ECO:0000256" key="12">
    <source>
        <dbReference type="ARBA" id="ARBA00030268"/>
    </source>
</evidence>
<evidence type="ECO:0000256" key="17">
    <source>
        <dbReference type="ARBA" id="ARBA00078476"/>
    </source>
</evidence>
<feature type="domain" description="Small ribosomal subunit protein uS10" evidence="19">
    <location>
        <begin position="250"/>
        <end position="347"/>
    </location>
</feature>
<dbReference type="EC" id="6.1.1.2" evidence="4"/>
<dbReference type="HAMAP" id="MF_00508">
    <property type="entry name" value="Ribosomal_uS10"/>
    <property type="match status" value="1"/>
</dbReference>
<evidence type="ECO:0000256" key="5">
    <source>
        <dbReference type="ARBA" id="ARBA00022598"/>
    </source>
</evidence>
<dbReference type="EMBL" id="JAULSU010000003">
    <property type="protein sequence ID" value="KAK0622865.1"/>
    <property type="molecule type" value="Genomic_DNA"/>
</dbReference>
<dbReference type="Pfam" id="PF00579">
    <property type="entry name" value="tRNA-synt_1b"/>
    <property type="match status" value="1"/>
</dbReference>
<proteinExistence type="inferred from homology"/>
<keyword evidence="6" id="KW-0547">Nucleotide-binding</keyword>
<feature type="region of interest" description="Disordered" evidence="18">
    <location>
        <begin position="46"/>
        <end position="96"/>
    </location>
</feature>
<keyword evidence="21" id="KW-1185">Reference proteome</keyword>
<dbReference type="InterPro" id="IPR036838">
    <property type="entry name" value="Ribosomal_uS10_dom_sf"/>
</dbReference>
<evidence type="ECO:0000256" key="9">
    <source>
        <dbReference type="ARBA" id="ARBA00022980"/>
    </source>
</evidence>
<dbReference type="InterPro" id="IPR024109">
    <property type="entry name" value="Trp-tRNA-ligase_bac-type"/>
</dbReference>
<evidence type="ECO:0000256" key="15">
    <source>
        <dbReference type="ARBA" id="ARBA00049929"/>
    </source>
</evidence>
<dbReference type="GO" id="GO:1990904">
    <property type="term" value="C:ribonucleoprotein complex"/>
    <property type="evidence" value="ECO:0007669"/>
    <property type="project" value="UniProtKB-KW"/>
</dbReference>
<dbReference type="GO" id="GO:0005840">
    <property type="term" value="C:ribosome"/>
    <property type="evidence" value="ECO:0007669"/>
    <property type="project" value="UniProtKB-KW"/>
</dbReference>
<dbReference type="AlphaFoldDB" id="A0AA40C2R2"/>
<keyword evidence="8" id="KW-0648">Protein biosynthesis</keyword>
<keyword evidence="9" id="KW-0689">Ribosomal protein</keyword>
<evidence type="ECO:0000256" key="16">
    <source>
        <dbReference type="ARBA" id="ARBA00069760"/>
    </source>
</evidence>
<keyword evidence="5" id="KW-0436">Ligase</keyword>
<evidence type="ECO:0000256" key="18">
    <source>
        <dbReference type="SAM" id="MobiDB-lite"/>
    </source>
</evidence>
<dbReference type="GO" id="GO:0005524">
    <property type="term" value="F:ATP binding"/>
    <property type="evidence" value="ECO:0007669"/>
    <property type="project" value="UniProtKB-KW"/>
</dbReference>
<evidence type="ECO:0000256" key="4">
    <source>
        <dbReference type="ARBA" id="ARBA00013161"/>
    </source>
</evidence>